<dbReference type="AlphaFoldDB" id="A0A1I9G8F8"/>
<reference evidence="2" key="1">
    <citation type="journal article" date="2007" name="Science">
        <title>Draft genome of the filarial nematode parasite Brugia malayi.</title>
        <authorList>
            <person name="Ghedin E."/>
            <person name="Wang S."/>
            <person name="Spiro D."/>
            <person name="Caler E."/>
            <person name="Zhao Q."/>
            <person name="Crabtree J."/>
            <person name="Allen J.E."/>
            <person name="Delcher A.L."/>
            <person name="Guiliano D.B."/>
            <person name="Miranda-Saavedra D."/>
            <person name="Angiuoli S.V."/>
            <person name="Creasy T."/>
            <person name="Amedeo P."/>
            <person name="Haas B."/>
            <person name="El-Sayed N.M."/>
            <person name="Wortman J.R."/>
            <person name="Feldblyum T."/>
            <person name="Tallon L."/>
            <person name="Schatz M."/>
            <person name="Shumway M."/>
            <person name="Koo H."/>
            <person name="Salzberg S.L."/>
            <person name="Schobel S."/>
            <person name="Pertea M."/>
            <person name="Pop M."/>
            <person name="White O."/>
            <person name="Barton G.J."/>
            <person name="Carlow C.K."/>
            <person name="Crawford M.J."/>
            <person name="Daub J."/>
            <person name="Dimmic M.W."/>
            <person name="Estes C.F."/>
            <person name="Foster J.M."/>
            <person name="Ganatra M."/>
            <person name="Gregory W.F."/>
            <person name="Johnson N.M."/>
            <person name="Jin J."/>
            <person name="Komuniecki R."/>
            <person name="Korf I."/>
            <person name="Kumar S."/>
            <person name="Laney S."/>
            <person name="Li B.W."/>
            <person name="Li W."/>
            <person name="Lindblom T.H."/>
            <person name="Lustigman S."/>
            <person name="Ma D."/>
            <person name="Maina C.V."/>
            <person name="Martin D.M."/>
            <person name="McCarter J.P."/>
            <person name="McReynolds L."/>
            <person name="Mitreva M."/>
            <person name="Nutman T.B."/>
            <person name="Parkinson J."/>
            <person name="Peregrin-Alvarez J.M."/>
            <person name="Poole C."/>
            <person name="Ren Q."/>
            <person name="Saunders L."/>
            <person name="Sluder A.E."/>
            <person name="Smith K."/>
            <person name="Stanke M."/>
            <person name="Unnasch T.R."/>
            <person name="Ware J."/>
            <person name="Wei A.D."/>
            <person name="Weil G."/>
            <person name="Williams D.J."/>
            <person name="Zhang Y."/>
            <person name="Williams S.A."/>
            <person name="Fraser-Liggett C."/>
            <person name="Slatko B."/>
            <person name="Blaxter M.L."/>
            <person name="Scott A.L."/>
        </authorList>
    </citation>
    <scope>NUCLEOTIDE SEQUENCE</scope>
    <source>
        <strain evidence="2">FR3</strain>
    </source>
</reference>
<gene>
    <name evidence="2" type="primary">Bm12183</name>
    <name evidence="2" type="ORF">BM_Bm12183</name>
</gene>
<evidence type="ECO:0000256" key="1">
    <source>
        <dbReference type="SAM" id="MobiDB-lite"/>
    </source>
</evidence>
<reference evidence="2" key="2">
    <citation type="submission" date="2012-12" db="EMBL/GenBank/DDBJ databases">
        <authorList>
            <consortium name="WormBase Consortium"/>
            <person name="Ghedin E."/>
            <person name="Paulini M."/>
        </authorList>
    </citation>
    <scope>NUCLEOTIDE SEQUENCE</scope>
    <source>
        <strain evidence="2">FR3</strain>
    </source>
</reference>
<sequence>MRDAQARLAQNKRRSRKSNVLDEKRSGGADSRGSTPSDKRGTSTSRAASIVSDKGYISFGNVEDVGNI</sequence>
<protein>
    <submittedName>
        <fullName evidence="2">Bm12183</fullName>
    </submittedName>
</protein>
<organism evidence="2">
    <name type="scientific">Brugia malayi</name>
    <name type="common">Filarial nematode worm</name>
    <dbReference type="NCBI Taxonomy" id="6279"/>
    <lineage>
        <taxon>Eukaryota</taxon>
        <taxon>Metazoa</taxon>
        <taxon>Ecdysozoa</taxon>
        <taxon>Nematoda</taxon>
        <taxon>Chromadorea</taxon>
        <taxon>Rhabditida</taxon>
        <taxon>Spirurina</taxon>
        <taxon>Spiruromorpha</taxon>
        <taxon>Filarioidea</taxon>
        <taxon>Onchocercidae</taxon>
        <taxon>Brugia</taxon>
    </lineage>
</organism>
<name>A0A1I9G8F8_BRUMA</name>
<dbReference type="EMBL" id="LN861454">
    <property type="protein sequence ID" value="CDQ07850.1"/>
    <property type="molecule type" value="Genomic_DNA"/>
</dbReference>
<feature type="region of interest" description="Disordered" evidence="1">
    <location>
        <begin position="1"/>
        <end position="48"/>
    </location>
</feature>
<evidence type="ECO:0000313" key="2">
    <source>
        <dbReference type="EMBL" id="CDQ07850.1"/>
    </source>
</evidence>
<accession>A0A1I9G8F8</accession>
<proteinExistence type="predicted"/>
<feature type="compositionally biased region" description="Polar residues" evidence="1">
    <location>
        <begin position="32"/>
        <end position="47"/>
    </location>
</feature>